<dbReference type="InterPro" id="IPR036291">
    <property type="entry name" value="NAD(P)-bd_dom_sf"/>
</dbReference>
<dbReference type="InterPro" id="IPR015815">
    <property type="entry name" value="HIBADH-related"/>
</dbReference>
<dbReference type="Gene3D" id="3.40.50.720">
    <property type="entry name" value="NAD(P)-binding Rossmann-like Domain"/>
    <property type="match status" value="1"/>
</dbReference>
<feature type="domain" description="6-phosphogluconate dehydrogenase NADP-binding" evidence="5">
    <location>
        <begin position="5"/>
        <end position="158"/>
    </location>
</feature>
<proteinExistence type="inferred from homology"/>
<dbReference type="InterPro" id="IPR002204">
    <property type="entry name" value="3-OH-isobutyrate_DH-rel_CS"/>
</dbReference>
<accession>A0A1I2ZLS8</accession>
<feature type="domain" description="3-hydroxyisobutyrate dehydrogenase-like NAD-binding" evidence="6">
    <location>
        <begin position="161"/>
        <end position="269"/>
    </location>
</feature>
<reference evidence="8 10" key="2">
    <citation type="submission" date="2019-03" db="EMBL/GenBank/DDBJ databases">
        <title>Genomics of glacier-inhabiting Cryobacterium strains.</title>
        <authorList>
            <person name="Liu Q."/>
            <person name="Xin Y.-H."/>
        </authorList>
    </citation>
    <scope>NUCLEOTIDE SEQUENCE [LARGE SCALE GENOMIC DNA]</scope>
    <source>
        <strain evidence="8 10">Hh34</strain>
    </source>
</reference>
<dbReference type="EMBL" id="SOFE01000001">
    <property type="protein sequence ID" value="TFB89544.1"/>
    <property type="molecule type" value="Genomic_DNA"/>
</dbReference>
<dbReference type="GO" id="GO:0051287">
    <property type="term" value="F:NAD binding"/>
    <property type="evidence" value="ECO:0007669"/>
    <property type="project" value="InterPro"/>
</dbReference>
<dbReference type="PROSITE" id="PS00895">
    <property type="entry name" value="3_HYDROXYISOBUT_DH"/>
    <property type="match status" value="1"/>
</dbReference>
<keyword evidence="3" id="KW-0520">NAD</keyword>
<dbReference type="AlphaFoldDB" id="A0A1I2ZLS8"/>
<protein>
    <submittedName>
        <fullName evidence="7">3-hydroxyisobutyrate dehydrogenase</fullName>
    </submittedName>
    <submittedName>
        <fullName evidence="8">NAD(P)-dependent oxidoreductase</fullName>
    </submittedName>
</protein>
<dbReference type="Proteomes" id="UP000199681">
    <property type="component" value="Unassembled WGS sequence"/>
</dbReference>
<name>A0A1I2ZLS8_9MICO</name>
<keyword evidence="9" id="KW-1185">Reference proteome</keyword>
<dbReference type="SUPFAM" id="SSF48179">
    <property type="entry name" value="6-phosphogluconate dehydrogenase C-terminal domain-like"/>
    <property type="match status" value="1"/>
</dbReference>
<dbReference type="InterPro" id="IPR013328">
    <property type="entry name" value="6PGD_dom2"/>
</dbReference>
<comment type="similarity">
    <text evidence="1">Belongs to the HIBADH-related family.</text>
</comment>
<evidence type="ECO:0000256" key="3">
    <source>
        <dbReference type="ARBA" id="ARBA00023027"/>
    </source>
</evidence>
<dbReference type="GO" id="GO:0016054">
    <property type="term" value="P:organic acid catabolic process"/>
    <property type="evidence" value="ECO:0007669"/>
    <property type="project" value="UniProtKB-ARBA"/>
</dbReference>
<dbReference type="PIRSF" id="PIRSF000103">
    <property type="entry name" value="HIBADH"/>
    <property type="match status" value="1"/>
</dbReference>
<evidence type="ECO:0000259" key="5">
    <source>
        <dbReference type="Pfam" id="PF03446"/>
    </source>
</evidence>
<dbReference type="EMBL" id="FOPW01000004">
    <property type="protein sequence ID" value="SFH38556.1"/>
    <property type="molecule type" value="Genomic_DNA"/>
</dbReference>
<gene>
    <name evidence="8" type="ORF">E3O11_00615</name>
    <name evidence="7" type="ORF">SAMN05216274_104130</name>
</gene>
<evidence type="ECO:0000256" key="1">
    <source>
        <dbReference type="ARBA" id="ARBA00009080"/>
    </source>
</evidence>
<evidence type="ECO:0000256" key="2">
    <source>
        <dbReference type="ARBA" id="ARBA00023002"/>
    </source>
</evidence>
<dbReference type="SUPFAM" id="SSF51735">
    <property type="entry name" value="NAD(P)-binding Rossmann-fold domains"/>
    <property type="match status" value="1"/>
</dbReference>
<sequence length="302" mass="31088">MTTLFIGLGKMGDPMVRRYAPGRDVLLYDVDAAASATLAAAVGGRALAGLEELPAGIRTVILMLPNSRIVESVVVALLAQLEPGALVIDMGSSEPASTQRLAAQAASAGIAFVDAPVSGGVAKASIGELSIMVGGLAADRERAMEHLAPLGTRITVVGPSGSGHAAKALNNLLSATNLAAAAEIFTVARSFGIHAAVMLDVVNSSTGRSQATEVKYAKHVLNGTFDSGFSLDLMLKDVAIAQALGAGMSTPITDTTVGVLAEARRVLGDPVPSDHTVPLDHTEVVRYVEVVNQVELRSEMKE</sequence>
<evidence type="ECO:0000313" key="8">
    <source>
        <dbReference type="EMBL" id="TFB89544.1"/>
    </source>
</evidence>
<dbReference type="PANTHER" id="PTHR22981">
    <property type="entry name" value="3-HYDROXYISOBUTYRATE DEHYDROGENASE-RELATED"/>
    <property type="match status" value="1"/>
</dbReference>
<comment type="caution">
    <text evidence="8">The sequence shown here is derived from an EMBL/GenBank/DDBJ whole genome shotgun (WGS) entry which is preliminary data.</text>
</comment>
<dbReference type="RefSeq" id="WP_092448839.1">
    <property type="nucleotide sequence ID" value="NZ_BKAC01000002.1"/>
</dbReference>
<evidence type="ECO:0000259" key="6">
    <source>
        <dbReference type="Pfam" id="PF14833"/>
    </source>
</evidence>
<evidence type="ECO:0000256" key="4">
    <source>
        <dbReference type="PIRSR" id="PIRSR000103-1"/>
    </source>
</evidence>
<evidence type="ECO:0000313" key="10">
    <source>
        <dbReference type="Proteomes" id="UP000297963"/>
    </source>
</evidence>
<dbReference type="InterPro" id="IPR008927">
    <property type="entry name" value="6-PGluconate_DH-like_C_sf"/>
</dbReference>
<evidence type="ECO:0000313" key="9">
    <source>
        <dbReference type="Proteomes" id="UP000199681"/>
    </source>
</evidence>
<organism evidence="8 10">
    <name type="scientific">Cryobacterium levicorallinum</name>
    <dbReference type="NCBI Taxonomy" id="995038"/>
    <lineage>
        <taxon>Bacteria</taxon>
        <taxon>Bacillati</taxon>
        <taxon>Actinomycetota</taxon>
        <taxon>Actinomycetes</taxon>
        <taxon>Micrococcales</taxon>
        <taxon>Microbacteriaceae</taxon>
        <taxon>Cryobacterium</taxon>
    </lineage>
</organism>
<dbReference type="Pfam" id="PF14833">
    <property type="entry name" value="NAD_binding_11"/>
    <property type="match status" value="1"/>
</dbReference>
<dbReference type="GO" id="GO:0016616">
    <property type="term" value="F:oxidoreductase activity, acting on the CH-OH group of donors, NAD or NADP as acceptor"/>
    <property type="evidence" value="ECO:0007669"/>
    <property type="project" value="TreeGrafter"/>
</dbReference>
<dbReference type="InterPro" id="IPR029154">
    <property type="entry name" value="HIBADH-like_NADP-bd"/>
</dbReference>
<dbReference type="Pfam" id="PF03446">
    <property type="entry name" value="NAD_binding_2"/>
    <property type="match status" value="1"/>
</dbReference>
<dbReference type="InterPro" id="IPR006115">
    <property type="entry name" value="6PGDH_NADP-bd"/>
</dbReference>
<feature type="active site" evidence="4">
    <location>
        <position position="167"/>
    </location>
</feature>
<dbReference type="PANTHER" id="PTHR22981:SF7">
    <property type="entry name" value="3-HYDROXYISOBUTYRATE DEHYDROGENASE, MITOCHONDRIAL"/>
    <property type="match status" value="1"/>
</dbReference>
<evidence type="ECO:0000313" key="7">
    <source>
        <dbReference type="EMBL" id="SFH38556.1"/>
    </source>
</evidence>
<dbReference type="GO" id="GO:0050661">
    <property type="term" value="F:NADP binding"/>
    <property type="evidence" value="ECO:0007669"/>
    <property type="project" value="InterPro"/>
</dbReference>
<dbReference type="Gene3D" id="1.10.1040.10">
    <property type="entry name" value="N-(1-d-carboxylethyl)-l-norvaline Dehydrogenase, domain 2"/>
    <property type="match status" value="1"/>
</dbReference>
<dbReference type="Proteomes" id="UP000297963">
    <property type="component" value="Unassembled WGS sequence"/>
</dbReference>
<reference evidence="7 9" key="1">
    <citation type="submission" date="2016-10" db="EMBL/GenBank/DDBJ databases">
        <authorList>
            <person name="Varghese N."/>
            <person name="Submissions S."/>
        </authorList>
    </citation>
    <scope>NUCLEOTIDE SEQUENCE [LARGE SCALE GENOMIC DNA]</scope>
    <source>
        <strain evidence="7 9">GMCC 1.11211</strain>
    </source>
</reference>
<keyword evidence="2" id="KW-0560">Oxidoreductase</keyword>
<dbReference type="STRING" id="995038.SAMN05216274_104130"/>